<feature type="compositionally biased region" description="Low complexity" evidence="1">
    <location>
        <begin position="321"/>
        <end position="332"/>
    </location>
</feature>
<dbReference type="OrthoDB" id="10650591at2759"/>
<feature type="compositionally biased region" description="Low complexity" evidence="1">
    <location>
        <begin position="293"/>
        <end position="313"/>
    </location>
</feature>
<feature type="region of interest" description="Disordered" evidence="1">
    <location>
        <begin position="277"/>
        <end position="337"/>
    </location>
</feature>
<comment type="caution">
    <text evidence="2">The sequence shown here is derived from an EMBL/GenBank/DDBJ whole genome shotgun (WGS) entry which is preliminary data.</text>
</comment>
<dbReference type="EMBL" id="MCFH01000001">
    <property type="protein sequence ID" value="ORX60794.1"/>
    <property type="molecule type" value="Genomic_DNA"/>
</dbReference>
<name>A0A1Y1VMY2_9FUNG</name>
<evidence type="ECO:0000313" key="3">
    <source>
        <dbReference type="Proteomes" id="UP000193719"/>
    </source>
</evidence>
<organism evidence="2 3">
    <name type="scientific">Piromyces finnis</name>
    <dbReference type="NCBI Taxonomy" id="1754191"/>
    <lineage>
        <taxon>Eukaryota</taxon>
        <taxon>Fungi</taxon>
        <taxon>Fungi incertae sedis</taxon>
        <taxon>Chytridiomycota</taxon>
        <taxon>Chytridiomycota incertae sedis</taxon>
        <taxon>Neocallimastigomycetes</taxon>
        <taxon>Neocallimastigales</taxon>
        <taxon>Neocallimastigaceae</taxon>
        <taxon>Piromyces</taxon>
    </lineage>
</organism>
<evidence type="ECO:0000256" key="1">
    <source>
        <dbReference type="SAM" id="MobiDB-lite"/>
    </source>
</evidence>
<keyword evidence="3" id="KW-1185">Reference proteome</keyword>
<evidence type="ECO:0000313" key="2">
    <source>
        <dbReference type="EMBL" id="ORX60794.1"/>
    </source>
</evidence>
<reference evidence="2 3" key="1">
    <citation type="submission" date="2016-08" db="EMBL/GenBank/DDBJ databases">
        <title>Genomes of anaerobic fungi encode conserved fungal cellulosomes for biomass hydrolysis.</title>
        <authorList>
            <consortium name="DOE Joint Genome Institute"/>
            <person name="Haitjema C.H."/>
            <person name="Gilmore S.P."/>
            <person name="Henske J.K."/>
            <person name="Solomon K.V."/>
            <person name="De Groot R."/>
            <person name="Kuo A."/>
            <person name="Mondo S.J."/>
            <person name="Salamov A.A."/>
            <person name="Labutti K."/>
            <person name="Zhao Z."/>
            <person name="Chiniquy J."/>
            <person name="Barry K."/>
            <person name="Brewer H.M."/>
            <person name="Purvine S.O."/>
            <person name="Wright A.T."/>
            <person name="Boxma B."/>
            <person name="Van Alen T."/>
            <person name="Hackstein J.H."/>
            <person name="Baker S.E."/>
            <person name="Grigoriev I.V."/>
            <person name="O'Malley M.A."/>
        </authorList>
    </citation>
    <scope>NUCLEOTIDE SEQUENCE [LARGE SCALE GENOMIC DNA]</scope>
    <source>
        <strain evidence="3">finn</strain>
    </source>
</reference>
<protein>
    <submittedName>
        <fullName evidence="2">Uncharacterized protein</fullName>
    </submittedName>
</protein>
<dbReference type="Proteomes" id="UP000193719">
    <property type="component" value="Unassembled WGS sequence"/>
</dbReference>
<gene>
    <name evidence="2" type="ORF">BCR36DRAFT_407796</name>
</gene>
<accession>A0A1Y1VMY2</accession>
<reference evidence="2 3" key="2">
    <citation type="submission" date="2016-08" db="EMBL/GenBank/DDBJ databases">
        <title>Pervasive Adenine N6-methylation of Active Genes in Fungi.</title>
        <authorList>
            <consortium name="DOE Joint Genome Institute"/>
            <person name="Mondo S.J."/>
            <person name="Dannebaum R.O."/>
            <person name="Kuo R.C."/>
            <person name="Labutti K."/>
            <person name="Haridas S."/>
            <person name="Kuo A."/>
            <person name="Salamov A."/>
            <person name="Ahrendt S.R."/>
            <person name="Lipzen A."/>
            <person name="Sullivan W."/>
            <person name="Andreopoulos W.B."/>
            <person name="Clum A."/>
            <person name="Lindquist E."/>
            <person name="Daum C."/>
            <person name="Ramamoorthy G.K."/>
            <person name="Gryganskyi A."/>
            <person name="Culley D."/>
            <person name="Magnuson J.K."/>
            <person name="James T.Y."/>
            <person name="O'Malley M.A."/>
            <person name="Stajich J.E."/>
            <person name="Spatafora J.W."/>
            <person name="Visel A."/>
            <person name="Grigoriev I.V."/>
        </authorList>
    </citation>
    <scope>NUCLEOTIDE SEQUENCE [LARGE SCALE GENOMIC DNA]</scope>
    <source>
        <strain evidence="3">finn</strain>
    </source>
</reference>
<proteinExistence type="predicted"/>
<sequence length="375" mass="43809">MIIDGILNQVKDIILKFSTFLTKPLLKIYNQNSIPPKKKSHANFTTILETSPFSSLYHFIKDFLMKEIIKLDYGNITSKCDNTAPNSSDTIENHNEKDYFENLIHPMFSLYKNSNNKHNFNSFQVMNGLLAYLKIIKQYLTFHPFLVIQQLPKKIRIETTVTHHHLSKNNESALMLNFSFLDFLLLFYHSLITIIETTTKKINKKRKEKKVKEWKENELEIKINSNSILSSSLSSPPFYLMIYNKRKLALLHQIEHIVKTILIKIKFNKVTIINYPEKASPTPTKDQQEINSSIINNKPKKTTNTNNKNISNGNDDDDGTDNTYSTTKNNNHNKLKNNDLAMNVSQHHKDKQEYDQEEHLKLKLKLLWVDLKNEN</sequence>
<feature type="compositionally biased region" description="Polar residues" evidence="1">
    <location>
        <begin position="281"/>
        <end position="292"/>
    </location>
</feature>
<dbReference type="AlphaFoldDB" id="A0A1Y1VMY2"/>